<dbReference type="STRING" id="205917.A0A4Y9Y3H2"/>
<keyword evidence="3" id="KW-1185">Reference proteome</keyword>
<proteinExistence type="predicted"/>
<dbReference type="EMBL" id="SEOQ01000780">
    <property type="protein sequence ID" value="TFY57034.1"/>
    <property type="molecule type" value="Genomic_DNA"/>
</dbReference>
<organism evidence="2 3">
    <name type="scientific">Dentipellis fragilis</name>
    <dbReference type="NCBI Taxonomy" id="205917"/>
    <lineage>
        <taxon>Eukaryota</taxon>
        <taxon>Fungi</taxon>
        <taxon>Dikarya</taxon>
        <taxon>Basidiomycota</taxon>
        <taxon>Agaricomycotina</taxon>
        <taxon>Agaricomycetes</taxon>
        <taxon>Russulales</taxon>
        <taxon>Hericiaceae</taxon>
        <taxon>Dentipellis</taxon>
    </lineage>
</organism>
<dbReference type="AlphaFoldDB" id="A0A4Y9Y3H2"/>
<dbReference type="InterPro" id="IPR001810">
    <property type="entry name" value="F-box_dom"/>
</dbReference>
<name>A0A4Y9Y3H2_9AGAM</name>
<evidence type="ECO:0000259" key="1">
    <source>
        <dbReference type="Pfam" id="PF12937"/>
    </source>
</evidence>
<gene>
    <name evidence="2" type="ORF">EVG20_g8700</name>
</gene>
<protein>
    <recommendedName>
        <fullName evidence="1">F-box domain-containing protein</fullName>
    </recommendedName>
</protein>
<accession>A0A4Y9Y3H2</accession>
<dbReference type="Pfam" id="PF12937">
    <property type="entry name" value="F-box-like"/>
    <property type="match status" value="1"/>
</dbReference>
<dbReference type="Proteomes" id="UP000298327">
    <property type="component" value="Unassembled WGS sequence"/>
</dbReference>
<sequence>MFTFIRNWGSLPDGAVANHGVSSTETTAYTRQVIDNRVNKLWNEISSLCTQRNHLLALYKLPPELLVLIFTELIALQSRTLHCLRRNTLSPGWMAVTHVCRRWREVALQRPTLWTTISTDLGQTWMEEMLARSRSLPLTVRAHIQDDCDVFSLIAQMSRTVHLHLALDDVIELGSPCSLIVQPAPILETCSLSLLDEEDDEYFDPPHNLFAQNAPRLHSLELEVCTVHWSSLAFVSLVKLSITVPADNPWRPLSPPAYREELLQALSKMPKLENLTLDNCLPDSKNMADDGPGMPHNPNTVIQPPLLKILSLIGKPYDITAFLPSLRLLPTCKLSMTCEVEWRNGDDDMDVFGLALPNLLNFLDMPILRLGIRASASCDDYEVSLWTRTHPWADRPLFPAAADNPDPADEDALPNIRMVAALDRPAVVTPMMDIEEIPDALRFACYSLPLAHVQVLDIVDEALRWEWHTWTRLAEHMDDLQHIRASHRLDASLVASLSKQRDSKKLMAPRLRTIMIVDSPECRELKEKRAFLKAFTGAVKQRRGLAPALEGLYLRGYAPKFRQKMKHLVYMLGIERLVPVLLGGESP</sequence>
<feature type="domain" description="F-box" evidence="1">
    <location>
        <begin position="60"/>
        <end position="118"/>
    </location>
</feature>
<dbReference type="Gene3D" id="1.20.1280.50">
    <property type="match status" value="1"/>
</dbReference>
<evidence type="ECO:0000313" key="3">
    <source>
        <dbReference type="Proteomes" id="UP000298327"/>
    </source>
</evidence>
<comment type="caution">
    <text evidence="2">The sequence shown here is derived from an EMBL/GenBank/DDBJ whole genome shotgun (WGS) entry which is preliminary data.</text>
</comment>
<reference evidence="2 3" key="1">
    <citation type="submission" date="2019-02" db="EMBL/GenBank/DDBJ databases">
        <title>Genome sequencing of the rare red list fungi Dentipellis fragilis.</title>
        <authorList>
            <person name="Buettner E."/>
            <person name="Kellner H."/>
        </authorList>
    </citation>
    <scope>NUCLEOTIDE SEQUENCE [LARGE SCALE GENOMIC DNA]</scope>
    <source>
        <strain evidence="2 3">DSM 105465</strain>
    </source>
</reference>
<dbReference type="OrthoDB" id="3353710at2759"/>
<evidence type="ECO:0000313" key="2">
    <source>
        <dbReference type="EMBL" id="TFY57034.1"/>
    </source>
</evidence>